<dbReference type="EMBL" id="JACEIB010000006">
    <property type="protein sequence ID" value="MBA2934374.1"/>
    <property type="molecule type" value="Genomic_DNA"/>
</dbReference>
<protein>
    <submittedName>
        <fullName evidence="1">Uncharacterized protein</fullName>
    </submittedName>
</protein>
<accession>A0A838L5D3</accession>
<proteinExistence type="predicted"/>
<comment type="caution">
    <text evidence="1">The sequence shown here is derived from an EMBL/GenBank/DDBJ whole genome shotgun (WGS) entry which is preliminary data.</text>
</comment>
<evidence type="ECO:0000313" key="2">
    <source>
        <dbReference type="Proteomes" id="UP000570166"/>
    </source>
</evidence>
<dbReference type="RefSeq" id="WP_160365862.1">
    <property type="nucleotide sequence ID" value="NZ_JACEIB010000006.1"/>
</dbReference>
<dbReference type="AlphaFoldDB" id="A0A838L5D3"/>
<organism evidence="1 2">
    <name type="scientific">Sphingomonas chungangi</name>
    <dbReference type="NCBI Taxonomy" id="2683589"/>
    <lineage>
        <taxon>Bacteria</taxon>
        <taxon>Pseudomonadati</taxon>
        <taxon>Pseudomonadota</taxon>
        <taxon>Alphaproteobacteria</taxon>
        <taxon>Sphingomonadales</taxon>
        <taxon>Sphingomonadaceae</taxon>
        <taxon>Sphingomonas</taxon>
    </lineage>
</organism>
<keyword evidence="2" id="KW-1185">Reference proteome</keyword>
<dbReference type="Proteomes" id="UP000570166">
    <property type="component" value="Unassembled WGS sequence"/>
</dbReference>
<reference evidence="1 2" key="1">
    <citation type="submission" date="2020-07" db="EMBL/GenBank/DDBJ databases">
        <authorList>
            <person name="Sun Q."/>
        </authorList>
    </citation>
    <scope>NUCLEOTIDE SEQUENCE [LARGE SCALE GENOMIC DNA]</scope>
    <source>
        <strain evidence="1 2">CGMCC 1.13654</strain>
    </source>
</reference>
<gene>
    <name evidence="1" type="ORF">HZF05_09710</name>
</gene>
<sequence>MLTRLRELHSEIREKLAELDQLIANDQPQVDRLMQVRHALTRASRARTKLLETEIYPRLLSAKTSTHMEGVRRLQEEGKADLMASSQHIGRWSLRTITEEWNQYRSASNAVRIAMRRRIKAEQELLYPLLAQLPA</sequence>
<evidence type="ECO:0000313" key="1">
    <source>
        <dbReference type="EMBL" id="MBA2934374.1"/>
    </source>
</evidence>
<dbReference type="Gene3D" id="1.20.120.520">
    <property type="entry name" value="nmb1532 protein domain like"/>
    <property type="match status" value="1"/>
</dbReference>
<name>A0A838L5D3_9SPHN</name>